<dbReference type="InterPro" id="IPR002634">
    <property type="entry name" value="BolA"/>
</dbReference>
<reference evidence="4 5" key="1">
    <citation type="journal article" date="2024" name="Commun. Biol.">
        <title>Comparative genomic analysis of thermophilic fungi reveals convergent evolutionary adaptations and gene losses.</title>
        <authorList>
            <person name="Steindorff A.S."/>
            <person name="Aguilar-Pontes M.V."/>
            <person name="Robinson A.J."/>
            <person name="Andreopoulos B."/>
            <person name="LaButti K."/>
            <person name="Kuo A."/>
            <person name="Mondo S."/>
            <person name="Riley R."/>
            <person name="Otillar R."/>
            <person name="Haridas S."/>
            <person name="Lipzen A."/>
            <person name="Grimwood J."/>
            <person name="Schmutz J."/>
            <person name="Clum A."/>
            <person name="Reid I.D."/>
            <person name="Moisan M.C."/>
            <person name="Butler G."/>
            <person name="Nguyen T.T.M."/>
            <person name="Dewar K."/>
            <person name="Conant G."/>
            <person name="Drula E."/>
            <person name="Henrissat B."/>
            <person name="Hansel C."/>
            <person name="Singer S."/>
            <person name="Hutchinson M.I."/>
            <person name="de Vries R.P."/>
            <person name="Natvig D.O."/>
            <person name="Powell A.J."/>
            <person name="Tsang A."/>
            <person name="Grigoriev I.V."/>
        </authorList>
    </citation>
    <scope>NUCLEOTIDE SEQUENCE [LARGE SCALE GENOMIC DNA]</scope>
    <source>
        <strain evidence="4 5">CBS 620.91</strain>
    </source>
</reference>
<dbReference type="InterPro" id="IPR052275">
    <property type="entry name" value="Mt_Fe-S_assembly_factor"/>
</dbReference>
<dbReference type="SUPFAM" id="SSF82657">
    <property type="entry name" value="BolA-like"/>
    <property type="match status" value="1"/>
</dbReference>
<protein>
    <recommendedName>
        <fullName evidence="6">Bola-like protein</fullName>
    </recommendedName>
</protein>
<keyword evidence="5" id="KW-1185">Reference proteome</keyword>
<evidence type="ECO:0000256" key="3">
    <source>
        <dbReference type="SAM" id="MobiDB-lite"/>
    </source>
</evidence>
<dbReference type="Pfam" id="PF01722">
    <property type="entry name" value="BolA"/>
    <property type="match status" value="1"/>
</dbReference>
<proteinExistence type="inferred from homology"/>
<evidence type="ECO:0008006" key="6">
    <source>
        <dbReference type="Google" id="ProtNLM"/>
    </source>
</evidence>
<dbReference type="PANTHER" id="PTHR46188:SF1">
    <property type="entry name" value="BOLA-LIKE PROTEIN 3"/>
    <property type="match status" value="1"/>
</dbReference>
<comment type="similarity">
    <text evidence="1 2">Belongs to the BolA/IbaG family.</text>
</comment>
<feature type="compositionally biased region" description="Polar residues" evidence="3">
    <location>
        <begin position="72"/>
        <end position="85"/>
    </location>
</feature>
<evidence type="ECO:0000313" key="5">
    <source>
        <dbReference type="Proteomes" id="UP001583172"/>
    </source>
</evidence>
<name>A0ABR3VNQ1_HUMIN</name>
<comment type="caution">
    <text evidence="4">The sequence shown here is derived from an EMBL/GenBank/DDBJ whole genome shotgun (WGS) entry which is preliminary data.</text>
</comment>
<dbReference type="Proteomes" id="UP001583172">
    <property type="component" value="Unassembled WGS sequence"/>
</dbReference>
<evidence type="ECO:0000256" key="1">
    <source>
        <dbReference type="ARBA" id="ARBA00005578"/>
    </source>
</evidence>
<dbReference type="PANTHER" id="PTHR46188">
    <property type="entry name" value="BOLA-LIKE PROTEIN 3"/>
    <property type="match status" value="1"/>
</dbReference>
<evidence type="ECO:0000313" key="4">
    <source>
        <dbReference type="EMBL" id="KAL1843539.1"/>
    </source>
</evidence>
<gene>
    <name evidence="4" type="ORF">VTJ49DRAFT_1132</name>
</gene>
<evidence type="ECO:0000256" key="2">
    <source>
        <dbReference type="RuleBase" id="RU003860"/>
    </source>
</evidence>
<organism evidence="4 5">
    <name type="scientific">Humicola insolens</name>
    <name type="common">Soft-rot fungus</name>
    <dbReference type="NCBI Taxonomy" id="85995"/>
    <lineage>
        <taxon>Eukaryota</taxon>
        <taxon>Fungi</taxon>
        <taxon>Dikarya</taxon>
        <taxon>Ascomycota</taxon>
        <taxon>Pezizomycotina</taxon>
        <taxon>Sordariomycetes</taxon>
        <taxon>Sordariomycetidae</taxon>
        <taxon>Sordariales</taxon>
        <taxon>Chaetomiaceae</taxon>
        <taxon>Mycothermus</taxon>
    </lineage>
</organism>
<feature type="region of interest" description="Disordered" evidence="3">
    <location>
        <begin position="72"/>
        <end position="99"/>
    </location>
</feature>
<accession>A0ABR3VNQ1</accession>
<dbReference type="EMBL" id="JAZGSY010000014">
    <property type="protein sequence ID" value="KAL1843539.1"/>
    <property type="molecule type" value="Genomic_DNA"/>
</dbReference>
<dbReference type="InterPro" id="IPR036065">
    <property type="entry name" value="BolA-like_sf"/>
</dbReference>
<sequence length="176" mass="19124">MFLRFPSPRMICRTCLRARSGLMARLPSTPMRTLSGASHWRSASAAAVTLQRAQSVLPAPCLQPASYRSLTTSGPRYSAPESTAQEPAPTPSGGLEKPTYLTEGESQVWDILVTEFSPTELVVRDISGGCGSMYGIDITSEKFRGLSILKQQRLVNAALGDLMKEWHGVQLKTKAP</sequence>
<dbReference type="Gene3D" id="3.30.300.90">
    <property type="entry name" value="BolA-like"/>
    <property type="match status" value="1"/>
</dbReference>